<dbReference type="AlphaFoldDB" id="A0AAN7P4P6"/>
<gene>
    <name evidence="1" type="ORF">RN001_011713</name>
</gene>
<evidence type="ECO:0000313" key="1">
    <source>
        <dbReference type="EMBL" id="KAK4875291.1"/>
    </source>
</evidence>
<name>A0AAN7P4P6_9COLE</name>
<dbReference type="PANTHER" id="PTHR47018">
    <property type="entry name" value="CXC DOMAIN-CONTAINING PROTEIN-RELATED"/>
    <property type="match status" value="1"/>
</dbReference>
<dbReference type="EMBL" id="JARPUR010000005">
    <property type="protein sequence ID" value="KAK4875291.1"/>
    <property type="molecule type" value="Genomic_DNA"/>
</dbReference>
<proteinExistence type="predicted"/>
<keyword evidence="2" id="KW-1185">Reference proteome</keyword>
<reference evidence="2" key="1">
    <citation type="submission" date="2023-01" db="EMBL/GenBank/DDBJ databases">
        <title>Key to firefly adult light organ development and bioluminescence: homeobox transcription factors regulate luciferase expression and transportation to peroxisome.</title>
        <authorList>
            <person name="Fu X."/>
        </authorList>
    </citation>
    <scope>NUCLEOTIDE SEQUENCE [LARGE SCALE GENOMIC DNA]</scope>
</reference>
<dbReference type="Proteomes" id="UP001353858">
    <property type="component" value="Unassembled WGS sequence"/>
</dbReference>
<evidence type="ECO:0000313" key="2">
    <source>
        <dbReference type="Proteomes" id="UP001353858"/>
    </source>
</evidence>
<protein>
    <submittedName>
        <fullName evidence="1">Uncharacterized protein</fullName>
    </submittedName>
</protein>
<sequence>MFNYTEITKNIEFQRINEIFENKLHGLENKNLTSRLWVSCCEIVSLLKDFIAAECMGDWNLHLHTIERMIPYFHASGHFAYAKSAQMYFQNMQELPTKMNPEEFKKFIETYFTARRSDVFFSRISTNQTIEQTLIKSMSVEEMLFKRGVTESIDVNVLVLLTALSPTDREIYFQNPGKGKVPQKVYSSNSLETILPKCKQHILFLYAFTGCDVCFFPTWEKYLNTLIYHSFIKATAKNRCVKLPSLPLLQILLLDTLKGYTCKFKHGSEKKYHQKNGVKNMSVEY</sequence>
<organism evidence="1 2">
    <name type="scientific">Aquatica leii</name>
    <dbReference type="NCBI Taxonomy" id="1421715"/>
    <lineage>
        <taxon>Eukaryota</taxon>
        <taxon>Metazoa</taxon>
        <taxon>Ecdysozoa</taxon>
        <taxon>Arthropoda</taxon>
        <taxon>Hexapoda</taxon>
        <taxon>Insecta</taxon>
        <taxon>Pterygota</taxon>
        <taxon>Neoptera</taxon>
        <taxon>Endopterygota</taxon>
        <taxon>Coleoptera</taxon>
        <taxon>Polyphaga</taxon>
        <taxon>Elateriformia</taxon>
        <taxon>Elateroidea</taxon>
        <taxon>Lampyridae</taxon>
        <taxon>Luciolinae</taxon>
        <taxon>Aquatica</taxon>
    </lineage>
</organism>
<accession>A0AAN7P4P6</accession>
<dbReference type="PANTHER" id="PTHR47018:SF1">
    <property type="entry name" value="TESMIN_TSO1-LIKE CXC DOMAIN-CONTAINING PROTEIN"/>
    <property type="match status" value="1"/>
</dbReference>
<comment type="caution">
    <text evidence="1">The sequence shown here is derived from an EMBL/GenBank/DDBJ whole genome shotgun (WGS) entry which is preliminary data.</text>
</comment>